<gene>
    <name evidence="2" type="ORF">AV903_07320</name>
    <name evidence="3" type="ORF">SY86_03075</name>
</gene>
<reference evidence="3 4" key="1">
    <citation type="submission" date="2015-01" db="EMBL/GenBank/DDBJ databases">
        <title>Erwinia tracheiphila.</title>
        <authorList>
            <person name="Shapiro L.R."/>
        </authorList>
    </citation>
    <scope>NUCLEOTIDE SEQUENCE [LARGE SCALE GENOMIC DNA]</scope>
    <source>
        <strain evidence="3 4">BuffGH</strain>
    </source>
</reference>
<proteinExistence type="predicted"/>
<dbReference type="GO" id="GO:0006313">
    <property type="term" value="P:DNA transposition"/>
    <property type="evidence" value="ECO:0007669"/>
    <property type="project" value="InterPro"/>
</dbReference>
<feature type="domain" description="Tn3 transposase DDE" evidence="1">
    <location>
        <begin position="4"/>
        <end position="61"/>
    </location>
</feature>
<name>A0A0M2K6U2_9GAMM</name>
<dbReference type="AlphaFoldDB" id="A0A0M2K6U2"/>
<evidence type="ECO:0000313" key="3">
    <source>
        <dbReference type="EMBL" id="KKF34654.1"/>
    </source>
</evidence>
<dbReference type="InterPro" id="IPR002513">
    <property type="entry name" value="Tn3_Tnp_DDE_dom"/>
</dbReference>
<evidence type="ECO:0000259" key="1">
    <source>
        <dbReference type="Pfam" id="PF01526"/>
    </source>
</evidence>
<dbReference type="Proteomes" id="UP000264980">
    <property type="component" value="Chromosome"/>
</dbReference>
<dbReference type="GO" id="GO:0004803">
    <property type="term" value="F:transposase activity"/>
    <property type="evidence" value="ECO:0007669"/>
    <property type="project" value="InterPro"/>
</dbReference>
<keyword evidence="4" id="KW-1185">Reference proteome</keyword>
<dbReference type="Proteomes" id="UP000033924">
    <property type="component" value="Unassembled WGS sequence"/>
</dbReference>
<dbReference type="EMBL" id="CP013970">
    <property type="protein sequence ID" value="AXF75907.1"/>
    <property type="molecule type" value="Genomic_DNA"/>
</dbReference>
<dbReference type="EMBL" id="JXNU01000003">
    <property type="protein sequence ID" value="KKF34654.1"/>
    <property type="molecule type" value="Genomic_DNA"/>
</dbReference>
<reference evidence="2 5" key="2">
    <citation type="submission" date="2016-01" db="EMBL/GenBank/DDBJ databases">
        <authorList>
            <person name="Oliw E.H."/>
        </authorList>
    </citation>
    <scope>NUCLEOTIDE SEQUENCE [LARGE SCALE GENOMIC DNA]</scope>
    <source>
        <strain evidence="2 5">MDcuke</strain>
    </source>
</reference>
<organism evidence="3 4">
    <name type="scientific">Erwinia tracheiphila</name>
    <dbReference type="NCBI Taxonomy" id="65700"/>
    <lineage>
        <taxon>Bacteria</taxon>
        <taxon>Pseudomonadati</taxon>
        <taxon>Pseudomonadota</taxon>
        <taxon>Gammaproteobacteria</taxon>
        <taxon>Enterobacterales</taxon>
        <taxon>Erwiniaceae</taxon>
        <taxon>Erwinia</taxon>
    </lineage>
</organism>
<evidence type="ECO:0000313" key="4">
    <source>
        <dbReference type="Proteomes" id="UP000033924"/>
    </source>
</evidence>
<protein>
    <recommendedName>
        <fullName evidence="1">Tn3 transposase DDE domain-containing protein</fullName>
    </recommendedName>
</protein>
<sequence>MEKTEPHWDDILRLIVSLKPGRLNVMSIMKTRQTGDGPTRLAQAIAETGRADKTIHMMTYFALDHIP</sequence>
<evidence type="ECO:0000313" key="5">
    <source>
        <dbReference type="Proteomes" id="UP000264980"/>
    </source>
</evidence>
<accession>A0A0M2K6U2</accession>
<dbReference type="Pfam" id="PF01526">
    <property type="entry name" value="DDE_Tnp_Tn3"/>
    <property type="match status" value="1"/>
</dbReference>
<evidence type="ECO:0000313" key="2">
    <source>
        <dbReference type="EMBL" id="AXF75907.1"/>
    </source>
</evidence>